<accession>A0A7C3RMD0</accession>
<keyword evidence="3" id="KW-0547">Nucleotide-binding</keyword>
<evidence type="ECO:0000313" key="6">
    <source>
        <dbReference type="EMBL" id="HFX13704.1"/>
    </source>
</evidence>
<dbReference type="AlphaFoldDB" id="A0A7C3RMD0"/>
<gene>
    <name evidence="6" type="ORF">ENW00_06060</name>
</gene>
<dbReference type="GO" id="GO:0005524">
    <property type="term" value="F:ATP binding"/>
    <property type="evidence" value="ECO:0007669"/>
    <property type="project" value="UniProtKB-KW"/>
</dbReference>
<dbReference type="GO" id="GO:0016887">
    <property type="term" value="F:ATP hydrolysis activity"/>
    <property type="evidence" value="ECO:0007669"/>
    <property type="project" value="InterPro"/>
</dbReference>
<dbReference type="CDD" id="cd03214">
    <property type="entry name" value="ABC_Iron-Siderophores_B12_Hemin"/>
    <property type="match status" value="1"/>
</dbReference>
<feature type="domain" description="ABC transporter" evidence="5">
    <location>
        <begin position="3"/>
        <end position="236"/>
    </location>
</feature>
<dbReference type="FunFam" id="3.40.50.300:FF:000134">
    <property type="entry name" value="Iron-enterobactin ABC transporter ATP-binding protein"/>
    <property type="match status" value="1"/>
</dbReference>
<dbReference type="PROSITE" id="PS50893">
    <property type="entry name" value="ABC_TRANSPORTER_2"/>
    <property type="match status" value="1"/>
</dbReference>
<comment type="similarity">
    <text evidence="1">Belongs to the ABC transporter superfamily.</text>
</comment>
<dbReference type="SMART" id="SM00382">
    <property type="entry name" value="AAA"/>
    <property type="match status" value="1"/>
</dbReference>
<dbReference type="InterPro" id="IPR027417">
    <property type="entry name" value="P-loop_NTPase"/>
</dbReference>
<keyword evidence="2" id="KW-0813">Transport</keyword>
<keyword evidence="4 6" id="KW-0067">ATP-binding</keyword>
<dbReference type="InterPro" id="IPR003593">
    <property type="entry name" value="AAA+_ATPase"/>
</dbReference>
<dbReference type="InterPro" id="IPR003439">
    <property type="entry name" value="ABC_transporter-like_ATP-bd"/>
</dbReference>
<evidence type="ECO:0000256" key="4">
    <source>
        <dbReference type="ARBA" id="ARBA00022840"/>
    </source>
</evidence>
<dbReference type="InterPro" id="IPR050153">
    <property type="entry name" value="Metal_Ion_Import_ABC"/>
</dbReference>
<evidence type="ECO:0000256" key="2">
    <source>
        <dbReference type="ARBA" id="ARBA00022448"/>
    </source>
</evidence>
<dbReference type="InterPro" id="IPR017871">
    <property type="entry name" value="ABC_transporter-like_CS"/>
</dbReference>
<sequence>MILEIENIGFSYKSVPVLKNISFKVEKGEILCILGNNGAGKSTLLKCINRILKPKEGAIYLDKKDLSSIKRKDLAKIIGYVSQKYDYTNLTVFDAILLGRRPYIKWDVSQKDMEVVRNIIERLNLEDLALRNINEISGGELQKVIIARALAQEPKILLLDEPTNNLDLKNQIEVLSIVKEHVKTQDILAIIVLHDLNLAFRFSDKFIFLKNGTIFSYGDINSINEEVIKEVYGIPVILEKVRGIPIVIPM</sequence>
<dbReference type="SUPFAM" id="SSF52540">
    <property type="entry name" value="P-loop containing nucleoside triphosphate hydrolases"/>
    <property type="match status" value="1"/>
</dbReference>
<organism evidence="6">
    <name type="scientific">Dictyoglomus thermophilum</name>
    <dbReference type="NCBI Taxonomy" id="14"/>
    <lineage>
        <taxon>Bacteria</taxon>
        <taxon>Pseudomonadati</taxon>
        <taxon>Dictyoglomota</taxon>
        <taxon>Dictyoglomia</taxon>
        <taxon>Dictyoglomales</taxon>
        <taxon>Dictyoglomaceae</taxon>
        <taxon>Dictyoglomus</taxon>
    </lineage>
</organism>
<dbReference type="EMBL" id="DTIN01000020">
    <property type="protein sequence ID" value="HFX13704.1"/>
    <property type="molecule type" value="Genomic_DNA"/>
</dbReference>
<dbReference type="PROSITE" id="PS00211">
    <property type="entry name" value="ABC_TRANSPORTER_1"/>
    <property type="match status" value="1"/>
</dbReference>
<evidence type="ECO:0000259" key="5">
    <source>
        <dbReference type="PROSITE" id="PS50893"/>
    </source>
</evidence>
<evidence type="ECO:0000256" key="1">
    <source>
        <dbReference type="ARBA" id="ARBA00005417"/>
    </source>
</evidence>
<proteinExistence type="inferred from homology"/>
<comment type="caution">
    <text evidence="6">The sequence shown here is derived from an EMBL/GenBank/DDBJ whole genome shotgun (WGS) entry which is preliminary data.</text>
</comment>
<evidence type="ECO:0000256" key="3">
    <source>
        <dbReference type="ARBA" id="ARBA00022741"/>
    </source>
</evidence>
<protein>
    <submittedName>
        <fullName evidence="6">ABC transporter ATP-binding protein</fullName>
    </submittedName>
</protein>
<dbReference type="PANTHER" id="PTHR42734:SF6">
    <property type="entry name" value="MOLYBDATE IMPORT ATP-BINDING PROTEIN MOLC"/>
    <property type="match status" value="1"/>
</dbReference>
<reference evidence="6" key="1">
    <citation type="journal article" date="2020" name="mSystems">
        <title>Genome- and Community-Level Interaction Insights into Carbon Utilization and Element Cycling Functions of Hydrothermarchaeota in Hydrothermal Sediment.</title>
        <authorList>
            <person name="Zhou Z."/>
            <person name="Liu Y."/>
            <person name="Xu W."/>
            <person name="Pan J."/>
            <person name="Luo Z.H."/>
            <person name="Li M."/>
        </authorList>
    </citation>
    <scope>NUCLEOTIDE SEQUENCE [LARGE SCALE GENOMIC DNA]</scope>
    <source>
        <strain evidence="6">SpSt-81</strain>
    </source>
</reference>
<dbReference type="Pfam" id="PF00005">
    <property type="entry name" value="ABC_tran"/>
    <property type="match status" value="1"/>
</dbReference>
<name>A0A7C3RMD0_DICTH</name>
<dbReference type="PANTHER" id="PTHR42734">
    <property type="entry name" value="METAL TRANSPORT SYSTEM ATP-BINDING PROTEIN TM_0124-RELATED"/>
    <property type="match status" value="1"/>
</dbReference>
<dbReference type="Gene3D" id="3.40.50.300">
    <property type="entry name" value="P-loop containing nucleotide triphosphate hydrolases"/>
    <property type="match status" value="1"/>
</dbReference>